<keyword evidence="4" id="KW-0238">DNA-binding</keyword>
<sequence length="914" mass="97542">MPQPFAAGDPATPFVGRDAELARLHALLEDAHAGRGSGALIEGDPGIGKTALVSTLSAAAATLRVRVLQCRGFRGGENTGFAALHELLHPVLDRLEALPQRQRAAVEAVFGIGDGAAGDRLVLSLATLGLLEEVAQDQPLLLIVEDVHWLDPSSIEILTFLPRRVESAGLLVVATTRLDPARPSVADSFPEVMRLTPLKPDEAHQLVTSRTPDLPTEIRGRVVREASGNPLALTELAAEWARTGQAPSAGPRVSMSRRLEETFLSEVHALPIDTQRALLLTAAGEDAPRDEVIAALRSWGLSEVDLEPAVTSGLLHSTADRFAFRHPLVASALYDAAGFNDRSRVHAALADAAREPVRRAQHRAAATTGWDEDVAAELDSVADQVFRQGAKAEASTVWRRAAALVQHSEERARLLTSAAEAARQAGASVDAAAILAEVRTVTAPTQFALLRRSARTDWLLSMTADHRGRSTLELVELSRTLPEPDDRIEVLVWAATKCFILQEPEDIRATVRTALRETPSQSSSGLNHIALALVDPSAPLELAAFERFRAEAQHVDGALLNCLAFSAEEAGDLSTAERCWTSAVSTFHDSARTSDETIGLCGRATPRVGAGDLTGGLADAEQALRLSHALGLPVVAAMAAAVAARAYAWRGQRDRALHALHQAKALPAAAPFARVTASAAWAAAIVALHDGRHADALDELAQTAVNAPVALWAGADLAEPAARTGRPDVVEDWMSAAAAAVQVNGSPHLSLLLERSRALLAVGDDAEDHFEAALEHGRRSAGLDLTRTQLHYGEWLRRRRRITEAREHLLTALRGFEAHAALPLAERARQELQAAGGAESADAVLHPAHQQAIRSLTAQELLVARLAAEGLSNKEIADQVYLSHRTVGSHLHHAFAKLQISRRSQLLAVLGSEG</sequence>
<dbReference type="PANTHER" id="PTHR16305:SF35">
    <property type="entry name" value="TRANSCRIPTIONAL ACTIVATOR DOMAIN"/>
    <property type="match status" value="1"/>
</dbReference>
<evidence type="ECO:0000313" key="5">
    <source>
        <dbReference type="Proteomes" id="UP000533269"/>
    </source>
</evidence>
<comment type="caution">
    <text evidence="4">The sequence shown here is derived from an EMBL/GenBank/DDBJ whole genome shotgun (WGS) entry which is preliminary data.</text>
</comment>
<dbReference type="InterPro" id="IPR011990">
    <property type="entry name" value="TPR-like_helical_dom_sf"/>
</dbReference>
<accession>A0A7W4TRG4</accession>
<protein>
    <submittedName>
        <fullName evidence="4">DNA-binding CsgD family transcriptional regulator</fullName>
    </submittedName>
</protein>
<evidence type="ECO:0000259" key="3">
    <source>
        <dbReference type="PROSITE" id="PS50043"/>
    </source>
</evidence>
<dbReference type="PROSITE" id="PS50043">
    <property type="entry name" value="HTH_LUXR_2"/>
    <property type="match status" value="1"/>
</dbReference>
<dbReference type="GO" id="GO:0005737">
    <property type="term" value="C:cytoplasm"/>
    <property type="evidence" value="ECO:0007669"/>
    <property type="project" value="TreeGrafter"/>
</dbReference>
<feature type="domain" description="HTH luxR-type" evidence="3">
    <location>
        <begin position="849"/>
        <end position="914"/>
    </location>
</feature>
<dbReference type="Proteomes" id="UP000533269">
    <property type="component" value="Unassembled WGS sequence"/>
</dbReference>
<dbReference type="InterPro" id="IPR027417">
    <property type="entry name" value="P-loop_NTPase"/>
</dbReference>
<dbReference type="InterPro" id="IPR036388">
    <property type="entry name" value="WH-like_DNA-bd_sf"/>
</dbReference>
<evidence type="ECO:0000313" key="4">
    <source>
        <dbReference type="EMBL" id="MBB2903595.1"/>
    </source>
</evidence>
<gene>
    <name evidence="4" type="ORF">FHR75_004438</name>
</gene>
<name>A0A7W4TRG4_KINRA</name>
<reference evidence="4 5" key="2">
    <citation type="submission" date="2020-08" db="EMBL/GenBank/DDBJ databases">
        <authorList>
            <person name="Partida-Martinez L."/>
            <person name="Huntemann M."/>
            <person name="Clum A."/>
            <person name="Wang J."/>
            <person name="Palaniappan K."/>
            <person name="Ritter S."/>
            <person name="Chen I.-M."/>
            <person name="Stamatis D."/>
            <person name="Reddy T."/>
            <person name="O'Malley R."/>
            <person name="Daum C."/>
            <person name="Shapiro N."/>
            <person name="Ivanova N."/>
            <person name="Kyrpides N."/>
            <person name="Woyke T."/>
        </authorList>
    </citation>
    <scope>NUCLEOTIDE SEQUENCE [LARGE SCALE GENOMIC DNA]</scope>
    <source>
        <strain evidence="4 5">AS2.23</strain>
    </source>
</reference>
<dbReference type="InterPro" id="IPR000792">
    <property type="entry name" value="Tscrpt_reg_LuxR_C"/>
</dbReference>
<dbReference type="GO" id="GO:0004016">
    <property type="term" value="F:adenylate cyclase activity"/>
    <property type="evidence" value="ECO:0007669"/>
    <property type="project" value="TreeGrafter"/>
</dbReference>
<dbReference type="EMBL" id="JACHVY010000011">
    <property type="protein sequence ID" value="MBB2903595.1"/>
    <property type="molecule type" value="Genomic_DNA"/>
</dbReference>
<dbReference type="GO" id="GO:0005524">
    <property type="term" value="F:ATP binding"/>
    <property type="evidence" value="ECO:0007669"/>
    <property type="project" value="UniProtKB-KW"/>
</dbReference>
<dbReference type="SUPFAM" id="SSF46894">
    <property type="entry name" value="C-terminal effector domain of the bipartite response regulators"/>
    <property type="match status" value="1"/>
</dbReference>
<proteinExistence type="predicted"/>
<dbReference type="PANTHER" id="PTHR16305">
    <property type="entry name" value="TESTICULAR SOLUBLE ADENYLYL CYCLASE"/>
    <property type="match status" value="1"/>
</dbReference>
<evidence type="ECO:0000256" key="2">
    <source>
        <dbReference type="ARBA" id="ARBA00022840"/>
    </source>
</evidence>
<dbReference type="CDD" id="cd06170">
    <property type="entry name" value="LuxR_C_like"/>
    <property type="match status" value="1"/>
</dbReference>
<dbReference type="GO" id="GO:0006355">
    <property type="term" value="P:regulation of DNA-templated transcription"/>
    <property type="evidence" value="ECO:0007669"/>
    <property type="project" value="InterPro"/>
</dbReference>
<dbReference type="SUPFAM" id="SSF48452">
    <property type="entry name" value="TPR-like"/>
    <property type="match status" value="1"/>
</dbReference>
<dbReference type="GO" id="GO:0003677">
    <property type="term" value="F:DNA binding"/>
    <property type="evidence" value="ECO:0007669"/>
    <property type="project" value="UniProtKB-KW"/>
</dbReference>
<dbReference type="Gene3D" id="3.40.50.300">
    <property type="entry name" value="P-loop containing nucleotide triphosphate hydrolases"/>
    <property type="match status" value="1"/>
</dbReference>
<dbReference type="SMART" id="SM00421">
    <property type="entry name" value="HTH_LUXR"/>
    <property type="match status" value="1"/>
</dbReference>
<dbReference type="Gene3D" id="1.10.10.10">
    <property type="entry name" value="Winged helix-like DNA-binding domain superfamily/Winged helix DNA-binding domain"/>
    <property type="match status" value="1"/>
</dbReference>
<dbReference type="Pfam" id="PF13191">
    <property type="entry name" value="AAA_16"/>
    <property type="match status" value="1"/>
</dbReference>
<dbReference type="AlphaFoldDB" id="A0A7W4TRG4"/>
<organism evidence="4 5">
    <name type="scientific">Kineococcus radiotolerans</name>
    <dbReference type="NCBI Taxonomy" id="131568"/>
    <lineage>
        <taxon>Bacteria</taxon>
        <taxon>Bacillati</taxon>
        <taxon>Actinomycetota</taxon>
        <taxon>Actinomycetes</taxon>
        <taxon>Kineosporiales</taxon>
        <taxon>Kineosporiaceae</taxon>
        <taxon>Kineococcus</taxon>
    </lineage>
</organism>
<dbReference type="InterPro" id="IPR016032">
    <property type="entry name" value="Sig_transdc_resp-reg_C-effctor"/>
</dbReference>
<keyword evidence="1" id="KW-0547">Nucleotide-binding</keyword>
<dbReference type="PROSITE" id="PS00622">
    <property type="entry name" value="HTH_LUXR_1"/>
    <property type="match status" value="1"/>
</dbReference>
<dbReference type="PRINTS" id="PR00038">
    <property type="entry name" value="HTHLUXR"/>
</dbReference>
<evidence type="ECO:0000256" key="1">
    <source>
        <dbReference type="ARBA" id="ARBA00022741"/>
    </source>
</evidence>
<keyword evidence="2" id="KW-0067">ATP-binding</keyword>
<reference evidence="4 5" key="1">
    <citation type="submission" date="2020-08" db="EMBL/GenBank/DDBJ databases">
        <title>The Agave Microbiome: Exploring the role of microbial communities in plant adaptations to desert environments.</title>
        <authorList>
            <person name="Partida-Martinez L.P."/>
        </authorList>
    </citation>
    <scope>NUCLEOTIDE SEQUENCE [LARGE SCALE GENOMIC DNA]</scope>
    <source>
        <strain evidence="4 5">AS2.23</strain>
    </source>
</reference>
<dbReference type="RefSeq" id="WP_183393189.1">
    <property type="nucleotide sequence ID" value="NZ_JACHVY010000011.1"/>
</dbReference>
<dbReference type="InterPro" id="IPR041664">
    <property type="entry name" value="AAA_16"/>
</dbReference>
<dbReference type="Pfam" id="PF00196">
    <property type="entry name" value="GerE"/>
    <property type="match status" value="1"/>
</dbReference>
<dbReference type="SUPFAM" id="SSF52540">
    <property type="entry name" value="P-loop containing nucleoside triphosphate hydrolases"/>
    <property type="match status" value="1"/>
</dbReference>